<gene>
    <name evidence="1" type="ORF">LT85_1568</name>
</gene>
<proteinExistence type="predicted"/>
<sequence>MILANKNYPISDRVTAAYQILTRLDGKTLPQSKAQAE</sequence>
<dbReference type="Proteomes" id="UP000030302">
    <property type="component" value="Chromosome"/>
</dbReference>
<accession>A0A0A1F8A0</accession>
<name>A0A0A1F8A0_9BURK</name>
<dbReference type="STRING" id="279058.LT85_1568"/>
<reference evidence="2" key="1">
    <citation type="journal article" date="2014" name="Soil Biol. Biochem.">
        <title>Structure and function of bacterial communities in ageing soils: Insights from the Mendocino ecological staircase.</title>
        <authorList>
            <person name="Uroz S."/>
            <person name="Tech J.J."/>
            <person name="Sawaya N.A."/>
            <person name="Frey-Klett P."/>
            <person name="Leveau J.H.J."/>
        </authorList>
    </citation>
    <scope>NUCLEOTIDE SEQUENCE [LARGE SCALE GENOMIC DNA]</scope>
    <source>
        <strain evidence="2">Cal35</strain>
    </source>
</reference>
<keyword evidence="2" id="KW-1185">Reference proteome</keyword>
<dbReference type="KEGG" id="care:LT85_1568"/>
<dbReference type="AlphaFoldDB" id="A0A0A1F8A0"/>
<dbReference type="HOGENOM" id="CLU_3342431_0_0_4"/>
<evidence type="ECO:0000313" key="1">
    <source>
        <dbReference type="EMBL" id="AIY40726.1"/>
    </source>
</evidence>
<evidence type="ECO:0000313" key="2">
    <source>
        <dbReference type="Proteomes" id="UP000030302"/>
    </source>
</evidence>
<organism evidence="1 2">
    <name type="scientific">Collimonas arenae</name>
    <dbReference type="NCBI Taxonomy" id="279058"/>
    <lineage>
        <taxon>Bacteria</taxon>
        <taxon>Pseudomonadati</taxon>
        <taxon>Pseudomonadota</taxon>
        <taxon>Betaproteobacteria</taxon>
        <taxon>Burkholderiales</taxon>
        <taxon>Oxalobacteraceae</taxon>
        <taxon>Collimonas</taxon>
    </lineage>
</organism>
<dbReference type="EMBL" id="CP009962">
    <property type="protein sequence ID" value="AIY40726.1"/>
    <property type="molecule type" value="Genomic_DNA"/>
</dbReference>
<protein>
    <submittedName>
        <fullName evidence="1">Uncharacterized protein</fullName>
    </submittedName>
</protein>